<reference evidence="2" key="1">
    <citation type="submission" date="2016-11" db="EMBL/GenBank/DDBJ databases">
        <title>Complete Genome Sequence of alachlor-degrading Sphingomonas sp. strain JJ-A5.</title>
        <authorList>
            <person name="Lee H."/>
            <person name="Ka J.-O."/>
        </authorList>
    </citation>
    <scope>NUCLEOTIDE SEQUENCE [LARGE SCALE GENOMIC DNA]</scope>
    <source>
        <strain evidence="2">JJ-A5</strain>
    </source>
</reference>
<dbReference type="OrthoDB" id="7574088at2"/>
<dbReference type="STRING" id="1921510.BSL82_10405"/>
<dbReference type="EMBL" id="CP018221">
    <property type="protein sequence ID" value="API59679.1"/>
    <property type="molecule type" value="Genomic_DNA"/>
</dbReference>
<evidence type="ECO:0000313" key="2">
    <source>
        <dbReference type="Proteomes" id="UP000182063"/>
    </source>
</evidence>
<proteinExistence type="predicted"/>
<dbReference type="RefSeq" id="WP_072597434.1">
    <property type="nucleotide sequence ID" value="NZ_CP018221.1"/>
</dbReference>
<gene>
    <name evidence="1" type="ORF">BSL82_10405</name>
</gene>
<keyword evidence="2" id="KW-1185">Reference proteome</keyword>
<evidence type="ECO:0000313" key="1">
    <source>
        <dbReference type="EMBL" id="API59679.1"/>
    </source>
</evidence>
<dbReference type="AlphaFoldDB" id="A0A1L3ZVS2"/>
<protein>
    <submittedName>
        <fullName evidence="1">Uncharacterized protein</fullName>
    </submittedName>
</protein>
<sequence length="75" mass="8358">MAAVTCVYTIRYVAERLGLSEDEISDIAMTDMDPEHGHLWIYDTGGIETEAFTDDGIDHLAELIANRATWLNDKG</sequence>
<name>A0A1L3ZVS2_9SPHN</name>
<dbReference type="KEGG" id="sphj:BSL82_10405"/>
<organism evidence="1 2">
    <name type="scientific">Tardibacter chloracetimidivorans</name>
    <dbReference type="NCBI Taxonomy" id="1921510"/>
    <lineage>
        <taxon>Bacteria</taxon>
        <taxon>Pseudomonadati</taxon>
        <taxon>Pseudomonadota</taxon>
        <taxon>Alphaproteobacteria</taxon>
        <taxon>Sphingomonadales</taxon>
        <taxon>Sphingomonadaceae</taxon>
        <taxon>Tardibacter</taxon>
    </lineage>
</organism>
<accession>A0A1L3ZVS2</accession>
<dbReference type="Proteomes" id="UP000182063">
    <property type="component" value="Chromosome"/>
</dbReference>